<organism evidence="1 2">
    <name type="scientific">Egicoccus halophilus</name>
    <dbReference type="NCBI Taxonomy" id="1670830"/>
    <lineage>
        <taxon>Bacteria</taxon>
        <taxon>Bacillati</taxon>
        <taxon>Actinomycetota</taxon>
        <taxon>Nitriliruptoria</taxon>
        <taxon>Egicoccales</taxon>
        <taxon>Egicoccaceae</taxon>
        <taxon>Egicoccus</taxon>
    </lineage>
</organism>
<gene>
    <name evidence="1" type="ORF">GCM10011354_26960</name>
</gene>
<evidence type="ECO:0000313" key="1">
    <source>
        <dbReference type="EMBL" id="GGI08014.1"/>
    </source>
</evidence>
<reference evidence="1" key="2">
    <citation type="submission" date="2020-09" db="EMBL/GenBank/DDBJ databases">
        <authorList>
            <person name="Sun Q."/>
            <person name="Zhou Y."/>
        </authorList>
    </citation>
    <scope>NUCLEOTIDE SEQUENCE</scope>
    <source>
        <strain evidence="1">CGMCC 1.14988</strain>
    </source>
</reference>
<evidence type="ECO:0008006" key="3">
    <source>
        <dbReference type="Google" id="ProtNLM"/>
    </source>
</evidence>
<dbReference type="EMBL" id="BMHA01000010">
    <property type="protein sequence ID" value="GGI08014.1"/>
    <property type="molecule type" value="Genomic_DNA"/>
</dbReference>
<dbReference type="OrthoDB" id="9787207at2"/>
<name>A0A8J3AC19_9ACTN</name>
<reference evidence="1" key="1">
    <citation type="journal article" date="2014" name="Int. J. Syst. Evol. Microbiol.">
        <title>Complete genome sequence of Corynebacterium casei LMG S-19264T (=DSM 44701T), isolated from a smear-ripened cheese.</title>
        <authorList>
            <consortium name="US DOE Joint Genome Institute (JGI-PGF)"/>
            <person name="Walter F."/>
            <person name="Albersmeier A."/>
            <person name="Kalinowski J."/>
            <person name="Ruckert C."/>
        </authorList>
    </citation>
    <scope>NUCLEOTIDE SEQUENCE</scope>
    <source>
        <strain evidence="1">CGMCC 1.14988</strain>
    </source>
</reference>
<dbReference type="PANTHER" id="PTHR30528:SF0">
    <property type="entry name" value="CYTOPLASMIC PROTEIN"/>
    <property type="match status" value="1"/>
</dbReference>
<dbReference type="PANTHER" id="PTHR30528">
    <property type="entry name" value="CYTOPLASMIC PROTEIN"/>
    <property type="match status" value="1"/>
</dbReference>
<evidence type="ECO:0000313" key="2">
    <source>
        <dbReference type="Proteomes" id="UP000650511"/>
    </source>
</evidence>
<dbReference type="RefSeq" id="WP_130648972.1">
    <property type="nucleotide sequence ID" value="NZ_BMHA01000010.1"/>
</dbReference>
<keyword evidence="2" id="KW-1185">Reference proteome</keyword>
<sequence>MRTLSPDHARRIALTAMGFGRPRPPAGQRRDVRHLRRVLDTVDIVQLDSVNVLARAHELPFWSRLGPHDRAGRDRWLWHSRELFDGWIHVASLTAVEVWPLLHFRRAAARPPEDPAYVARVRDEVTRRGPTSVRDLSDPGRRTGPWWGIPKGRAALERLFFRGELAIDHRTPSFLTVFDLTERVLPADVLAVEPPPRREAIDRLLLRAARAHGIGTAADLADHHRLQVSEVRPRLAALAEADRLEEVRVRGWGAEPVYRHPEATSARRFPARTLLSPFDPLVWRRERAERLYDFRYRIEIYVPEAQRVHGYYVLPFLLGERLAARVDLKADRRTGRLLVRGAFAEPDVDRTHVARELAAELTELAAWLEVPGIVVDDRGDLAEALQRAID</sequence>
<protein>
    <recommendedName>
        <fullName evidence="3">Winged helix-turn-helix domain-containing protein</fullName>
    </recommendedName>
</protein>
<comment type="caution">
    <text evidence="1">The sequence shown here is derived from an EMBL/GenBank/DDBJ whole genome shotgun (WGS) entry which is preliminary data.</text>
</comment>
<dbReference type="Pfam" id="PF06224">
    <property type="entry name" value="AlkZ-like"/>
    <property type="match status" value="1"/>
</dbReference>
<accession>A0A8J3AC19</accession>
<dbReference type="AlphaFoldDB" id="A0A8J3AC19"/>
<dbReference type="InterPro" id="IPR009351">
    <property type="entry name" value="AlkZ-like"/>
</dbReference>
<proteinExistence type="predicted"/>
<dbReference type="Proteomes" id="UP000650511">
    <property type="component" value="Unassembled WGS sequence"/>
</dbReference>